<gene>
    <name evidence="2" type="ORF">D7V88_30955</name>
</gene>
<organism evidence="2 3">
    <name type="scientific">Corallococcus terminator</name>
    <dbReference type="NCBI Taxonomy" id="2316733"/>
    <lineage>
        <taxon>Bacteria</taxon>
        <taxon>Pseudomonadati</taxon>
        <taxon>Myxococcota</taxon>
        <taxon>Myxococcia</taxon>
        <taxon>Myxococcales</taxon>
        <taxon>Cystobacterineae</taxon>
        <taxon>Myxococcaceae</taxon>
        <taxon>Corallococcus</taxon>
    </lineage>
</organism>
<keyword evidence="3" id="KW-1185">Reference proteome</keyword>
<evidence type="ECO:0000259" key="1">
    <source>
        <dbReference type="Pfam" id="PF22359"/>
    </source>
</evidence>
<evidence type="ECO:0000313" key="3">
    <source>
        <dbReference type="Proteomes" id="UP000268094"/>
    </source>
</evidence>
<comment type="caution">
    <text evidence="2">The sequence shown here is derived from an EMBL/GenBank/DDBJ whole genome shotgun (WGS) entry which is preliminary data.</text>
</comment>
<proteinExistence type="predicted"/>
<sequence>MKRFVLVVPVVLSAWACDRSPSRVEFELPGYVLSSHELPLNPRVSTQGGDLLADARPTFAVTPPGLAVVTSSAGLRCLDSGDGVLSVTVGPVTHTEPLRCRLVETLRVPKALRLIIPNAPVVAEVSARDVRGDVLQDVPLTLTSSNPSIFRVDSGTLTPVSVGTANLLVSAGDRTSTTPVTVVRKLQSHPLLLNDGSRVSWSLNQGHYEIEAQVRSSSGNMNGITLEWVGGSGCQDVGEAQTLRSQCTIENMGSVIIKNPTTFGLGPSLNGVVALYETP</sequence>
<evidence type="ECO:0000313" key="2">
    <source>
        <dbReference type="EMBL" id="RKG77450.1"/>
    </source>
</evidence>
<dbReference type="EMBL" id="RAVZ01000283">
    <property type="protein sequence ID" value="RKG77450.1"/>
    <property type="molecule type" value="Genomic_DNA"/>
</dbReference>
<dbReference type="Gene3D" id="2.60.40.1080">
    <property type="match status" value="1"/>
</dbReference>
<dbReference type="OrthoDB" id="5499379at2"/>
<dbReference type="AlphaFoldDB" id="A0A3A8ICE5"/>
<reference evidence="3" key="1">
    <citation type="submission" date="2018-09" db="EMBL/GenBank/DDBJ databases">
        <authorList>
            <person name="Livingstone P.G."/>
            <person name="Whitworth D.E."/>
        </authorList>
    </citation>
    <scope>NUCLEOTIDE SEQUENCE [LARGE SCALE GENOMIC DNA]</scope>
    <source>
        <strain evidence="3">CA054A</strain>
    </source>
</reference>
<dbReference type="Proteomes" id="UP000268094">
    <property type="component" value="Unassembled WGS sequence"/>
</dbReference>
<name>A0A3A8ICE5_9BACT</name>
<accession>A0A3A8ICE5</accession>
<protein>
    <recommendedName>
        <fullName evidence="1">Surface layer protein bacterial Ig-like domain-containing protein</fullName>
    </recommendedName>
</protein>
<dbReference type="RefSeq" id="WP_120544222.1">
    <property type="nucleotide sequence ID" value="NZ_RAVZ01000283.1"/>
</dbReference>
<dbReference type="InterPro" id="IPR054604">
    <property type="entry name" value="SbsC_Big-like"/>
</dbReference>
<feature type="domain" description="Surface layer protein bacterial Ig-like" evidence="1">
    <location>
        <begin position="141"/>
        <end position="182"/>
    </location>
</feature>
<dbReference type="Pfam" id="PF22359">
    <property type="entry name" value="Big-like"/>
    <property type="match status" value="1"/>
</dbReference>